<gene>
    <name evidence="1" type="ordered locus">MPTP_0329</name>
</gene>
<reference evidence="1 2" key="1">
    <citation type="journal article" date="2011" name="J. Bacteriol.">
        <title>Complete genome sequence of Melissococcus plutonius ATCC 35311.</title>
        <authorList>
            <person name="Okumura K."/>
            <person name="Arai R."/>
            <person name="Okura M."/>
            <person name="Kirikae T."/>
            <person name="Takamatsu D."/>
            <person name="Osaki M."/>
            <person name="Miyoshi-Akiyama T."/>
        </authorList>
    </citation>
    <scope>NUCLEOTIDE SEQUENCE [LARGE SCALE GENOMIC DNA]</scope>
    <source>
        <strain evidence="2">ATCC 35311 / CIP 104052 / LMG 20360 / NCIMB 702443</strain>
    </source>
</reference>
<dbReference type="KEGG" id="mps:MPTP_0329"/>
<dbReference type="RefSeq" id="WP_013773252.1">
    <property type="nucleotide sequence ID" value="NC_015516.1"/>
</dbReference>
<evidence type="ECO:0008006" key="3">
    <source>
        <dbReference type="Google" id="ProtNLM"/>
    </source>
</evidence>
<evidence type="ECO:0000313" key="2">
    <source>
        <dbReference type="Proteomes" id="UP000008456"/>
    </source>
</evidence>
<keyword evidence="2" id="KW-1185">Reference proteome</keyword>
<dbReference type="AlphaFoldDB" id="F3Y8I6"/>
<dbReference type="EMBL" id="AP012200">
    <property type="protein sequence ID" value="BAK20814.1"/>
    <property type="molecule type" value="Genomic_DNA"/>
</dbReference>
<evidence type="ECO:0000313" key="1">
    <source>
        <dbReference type="EMBL" id="BAK20814.1"/>
    </source>
</evidence>
<organism evidence="1 2">
    <name type="scientific">Melissococcus plutonius (strain ATCC 35311 / DSM 29964 / CIP 104052 / LMG 20360 / NCIMB 702443)</name>
    <dbReference type="NCBI Taxonomy" id="940190"/>
    <lineage>
        <taxon>Bacteria</taxon>
        <taxon>Bacillati</taxon>
        <taxon>Bacillota</taxon>
        <taxon>Bacilli</taxon>
        <taxon>Lactobacillales</taxon>
        <taxon>Enterococcaceae</taxon>
        <taxon>Melissococcus</taxon>
    </lineage>
</organism>
<dbReference type="Proteomes" id="UP000008456">
    <property type="component" value="Chromosome"/>
</dbReference>
<sequence length="57" mass="6883">MYQIRIYTMKDRKSAEEYLNIHWKRHLVSLPKYGITVHFVSSEENKEQPRVFVLVSS</sequence>
<proteinExistence type="predicted"/>
<dbReference type="HOGENOM" id="CLU_2991452_0_0_9"/>
<accession>F3Y8I6</accession>
<name>F3Y8I6_MELPT</name>
<protein>
    <recommendedName>
        <fullName evidence="3">NIPSNAP domain-containing protein</fullName>
    </recommendedName>
</protein>
<reference key="2">
    <citation type="submission" date="2011-04" db="EMBL/GenBank/DDBJ databases">
        <title>Whole genome sequence of Melissococcus plutonius ATCC 35311.</title>
        <authorList>
            <person name="Okumura K."/>
            <person name="Arai R."/>
            <person name="Osaki M."/>
            <person name="Okura M."/>
            <person name="Kirikae T."/>
            <person name="Takamatsu D."/>
            <person name="Akiyama T."/>
        </authorList>
    </citation>
    <scope>NUCLEOTIDE SEQUENCE</scope>
    <source>
        <strain>ATCC 35311</strain>
    </source>
</reference>